<gene>
    <name evidence="2" type="primary">pilM</name>
    <name evidence="2" type="ORF">ACERK3_00865</name>
</gene>
<organism evidence="2 3">
    <name type="scientific">Natronomicrosphaera hydrolytica</name>
    <dbReference type="NCBI Taxonomy" id="3242702"/>
    <lineage>
        <taxon>Bacteria</taxon>
        <taxon>Pseudomonadati</taxon>
        <taxon>Planctomycetota</taxon>
        <taxon>Phycisphaerae</taxon>
        <taxon>Phycisphaerales</taxon>
        <taxon>Phycisphaeraceae</taxon>
        <taxon>Natronomicrosphaera</taxon>
    </lineage>
</organism>
<evidence type="ECO:0000313" key="3">
    <source>
        <dbReference type="Proteomes" id="UP001575105"/>
    </source>
</evidence>
<feature type="region of interest" description="Disordered" evidence="1">
    <location>
        <begin position="687"/>
        <end position="748"/>
    </location>
</feature>
<reference evidence="2 3" key="1">
    <citation type="submission" date="2024-08" db="EMBL/GenBank/DDBJ databases">
        <title>Whole-genome sequencing of halo(alkali)philic microorganisms from hypersaline lakes.</title>
        <authorList>
            <person name="Sorokin D.Y."/>
            <person name="Merkel A.Y."/>
            <person name="Messina E."/>
            <person name="Yakimov M."/>
        </authorList>
    </citation>
    <scope>NUCLEOTIDE SEQUENCE [LARGE SCALE GENOMIC DNA]</scope>
    <source>
        <strain evidence="2 3">AB-hyl4</strain>
    </source>
</reference>
<feature type="region of interest" description="Disordered" evidence="1">
    <location>
        <begin position="493"/>
        <end position="552"/>
    </location>
</feature>
<dbReference type="Proteomes" id="UP001575105">
    <property type="component" value="Unassembled WGS sequence"/>
</dbReference>
<evidence type="ECO:0000256" key="1">
    <source>
        <dbReference type="SAM" id="MobiDB-lite"/>
    </source>
</evidence>
<feature type="compositionally biased region" description="Basic and acidic residues" evidence="1">
    <location>
        <begin position="731"/>
        <end position="748"/>
    </location>
</feature>
<sequence length="748" mass="82833">MPRRNDAWGIEVGANAIKAVRLSRSGSDVVLKDFEILPFKQILTTPDLNVEELIQVGLDTLLSKHDVGHSTVVVSVPGHMGFARFAKLPPVEPKKIPDIVRFEAVQQIPFPIEQVEWDYQVFQQADSPDVEVGIFAITKERVLNYLSNFRQVNMRVDALTQSPLAMYNAFAFDRVDENDDGVIYMDIGTRSTDVVIAEQGQILPRTLPIGGNHFTEALVKAFKLSFPKAEKLKREAGTSKYARQIFQAMRPVFADLVQELQRSLGYYQSINRDANLTKLVGVGSTFRLPGLQKFLKQQLQIEVIRPDGFQRIAAEGKREAEFTEHALNMATAYGLAIQGLGMETVTANLLPRNILTQRMWRAKQPWFAAAAACLAVAAGAMVANHVTVQRTYQSQYEQTAGQISPILSQARDNSNEWRDVASGADPRDQIENLRRLLDYRDVWPKLMEDLSHAANAVNPDPADISSDYSEMESISRDQRRRIFIDEVEASYAVGSDGADSPAGGARRQPAGRGGGGRGGMDRYGMDGGGGGRSGDEMSGGSVSDFFNDNDRPPRFVITLRGTTPHRDGAAFISNHFLRWLQDNADRPDRPYRIVVNMGQAIRSMDQIRESDVDSDQRGATRGRAAAQRGMDEFEDSDMLDRTTRTTTRTTRGRGGDALAATLPERPVAAGGQAGDWRFEIQWEVELRSPSEARSESAPDDTDVDDAPEQPEGEDDPRQAQQASDPDAATENARREDSERTAIGEEARS</sequence>
<feature type="compositionally biased region" description="Acidic residues" evidence="1">
    <location>
        <begin position="697"/>
        <end position="714"/>
    </location>
</feature>
<name>A0ABV4U1W4_9BACT</name>
<feature type="compositionally biased region" description="Basic and acidic residues" evidence="1">
    <location>
        <begin position="606"/>
        <end position="618"/>
    </location>
</feature>
<dbReference type="SUPFAM" id="SSF53067">
    <property type="entry name" value="Actin-like ATPase domain"/>
    <property type="match status" value="2"/>
</dbReference>
<accession>A0ABV4U1W4</accession>
<comment type="caution">
    <text evidence="2">The sequence shown here is derived from an EMBL/GenBank/DDBJ whole genome shotgun (WGS) entry which is preliminary data.</text>
</comment>
<dbReference type="RefSeq" id="WP_425343758.1">
    <property type="nucleotide sequence ID" value="NZ_JBGUBD010000001.1"/>
</dbReference>
<protein>
    <submittedName>
        <fullName evidence="2">Type IV pilus assembly protein PilM</fullName>
    </submittedName>
</protein>
<feature type="region of interest" description="Disordered" evidence="1">
    <location>
        <begin position="606"/>
        <end position="674"/>
    </location>
</feature>
<dbReference type="PANTHER" id="PTHR32432">
    <property type="entry name" value="CELL DIVISION PROTEIN FTSA-RELATED"/>
    <property type="match status" value="1"/>
</dbReference>
<feature type="compositionally biased region" description="Basic and acidic residues" evidence="1">
    <location>
        <begin position="687"/>
        <end position="696"/>
    </location>
</feature>
<dbReference type="Gene3D" id="3.30.1490.300">
    <property type="match status" value="1"/>
</dbReference>
<evidence type="ECO:0000313" key="2">
    <source>
        <dbReference type="EMBL" id="MFA9476832.1"/>
    </source>
</evidence>
<dbReference type="NCBIfam" id="TIGR01175">
    <property type="entry name" value="pilM"/>
    <property type="match status" value="1"/>
</dbReference>
<dbReference type="InterPro" id="IPR050696">
    <property type="entry name" value="FtsA/MreB"/>
</dbReference>
<dbReference type="EMBL" id="JBGUBD010000001">
    <property type="protein sequence ID" value="MFA9476832.1"/>
    <property type="molecule type" value="Genomic_DNA"/>
</dbReference>
<dbReference type="InterPro" id="IPR043129">
    <property type="entry name" value="ATPase_NBD"/>
</dbReference>
<dbReference type="CDD" id="cd24049">
    <property type="entry name" value="ASKHA_NBD_PilM"/>
    <property type="match status" value="1"/>
</dbReference>
<feature type="compositionally biased region" description="Low complexity" evidence="1">
    <location>
        <begin position="619"/>
        <end position="628"/>
    </location>
</feature>
<proteinExistence type="predicted"/>
<dbReference type="Pfam" id="PF11104">
    <property type="entry name" value="PilM_2"/>
    <property type="match status" value="1"/>
</dbReference>
<keyword evidence="3" id="KW-1185">Reference proteome</keyword>
<dbReference type="PANTHER" id="PTHR32432:SF3">
    <property type="entry name" value="ETHANOLAMINE UTILIZATION PROTEIN EUTJ"/>
    <property type="match status" value="1"/>
</dbReference>
<dbReference type="InterPro" id="IPR005883">
    <property type="entry name" value="PilM"/>
</dbReference>
<dbReference type="Gene3D" id="3.30.420.40">
    <property type="match status" value="2"/>
</dbReference>
<feature type="compositionally biased region" description="Low complexity" evidence="1">
    <location>
        <begin position="493"/>
        <end position="510"/>
    </location>
</feature>